<protein>
    <submittedName>
        <fullName evidence="2">Uncharacterized protein</fullName>
    </submittedName>
</protein>
<reference evidence="2" key="1">
    <citation type="journal article" date="2019" name="Sci. Rep.">
        <title>Draft genome of Tanacetum cinerariifolium, the natural source of mosquito coil.</title>
        <authorList>
            <person name="Yamashiro T."/>
            <person name="Shiraishi A."/>
            <person name="Satake H."/>
            <person name="Nakayama K."/>
        </authorList>
    </citation>
    <scope>NUCLEOTIDE SEQUENCE</scope>
</reference>
<organism evidence="2">
    <name type="scientific">Tanacetum cinerariifolium</name>
    <name type="common">Dalmatian daisy</name>
    <name type="synonym">Chrysanthemum cinerariifolium</name>
    <dbReference type="NCBI Taxonomy" id="118510"/>
    <lineage>
        <taxon>Eukaryota</taxon>
        <taxon>Viridiplantae</taxon>
        <taxon>Streptophyta</taxon>
        <taxon>Embryophyta</taxon>
        <taxon>Tracheophyta</taxon>
        <taxon>Spermatophyta</taxon>
        <taxon>Magnoliopsida</taxon>
        <taxon>eudicotyledons</taxon>
        <taxon>Gunneridae</taxon>
        <taxon>Pentapetalae</taxon>
        <taxon>asterids</taxon>
        <taxon>campanulids</taxon>
        <taxon>Asterales</taxon>
        <taxon>Asteraceae</taxon>
        <taxon>Asteroideae</taxon>
        <taxon>Anthemideae</taxon>
        <taxon>Anthemidinae</taxon>
        <taxon>Tanacetum</taxon>
    </lineage>
</organism>
<evidence type="ECO:0000313" key="2">
    <source>
        <dbReference type="EMBL" id="GFB28992.1"/>
    </source>
</evidence>
<comment type="caution">
    <text evidence="2">The sequence shown here is derived from an EMBL/GenBank/DDBJ whole genome shotgun (WGS) entry which is preliminary data.</text>
</comment>
<proteinExistence type="predicted"/>
<dbReference type="AlphaFoldDB" id="A0A699LBW1"/>
<feature type="compositionally biased region" description="Low complexity" evidence="1">
    <location>
        <begin position="74"/>
        <end position="99"/>
    </location>
</feature>
<sequence length="598" mass="67780">MRRVGKGCSRVETPLFEGMLVAKEPEEHGDADEQVNAEEQGNTNNAAEEPVTVVLDDDVENQFISSPTPPPQQPLDIPSTSQAQSPLPQPQSSSPAQPQGADFPMSLLQEALDACAALARRVDHLEHDKEAQDLQIIKLKTRVKKLERINKVKTLKLRRLRKVGTSQRVNTSDDTLMDDVFTQGRIIDELDKDEGVVLMNEKEKPEEVRVNTDDAQVEGRQSNIYQIDMNHAAKVLSMQEDESEVQEAVEVVTTAKLITKFVAAVSETVSVAAIVHAAVTETVSTAVSEIVSVADVVPTVTAAPVKVDVPSTKRKRGVVIWDPEEESSAKTPTKTKTKDKGKGIMVEEPKPMKKKQQVKLDEAYARKLHEEINQDIDWEVAIDHVKQKAQEDPFIQRYQVMKKRPQTEEQARRNMMIYLKNTAGFRLDYFKGMSYDDIRLIFEAKFNTNMKFLLKSKEQIDEETNRAIESINQTPAQKAAKKRRLNEEAKDVEELKQHLEIVPNKDDDVYTEATPLATKVPVVDYQIVQFNNKPRYKIIRADGTHQLYVSFITLLKNFDREDLESLWNLVKKRFSTSKPNNFSDDYLLTTLRAMFGRP</sequence>
<dbReference type="EMBL" id="BKCJ010594195">
    <property type="protein sequence ID" value="GFB28992.1"/>
    <property type="molecule type" value="Genomic_DNA"/>
</dbReference>
<gene>
    <name evidence="2" type="ORF">Tci_700963</name>
</gene>
<feature type="non-terminal residue" evidence="2">
    <location>
        <position position="598"/>
    </location>
</feature>
<accession>A0A699LBW1</accession>
<feature type="region of interest" description="Disordered" evidence="1">
    <location>
        <begin position="1"/>
        <end position="102"/>
    </location>
</feature>
<evidence type="ECO:0000256" key="1">
    <source>
        <dbReference type="SAM" id="MobiDB-lite"/>
    </source>
</evidence>
<feature type="compositionally biased region" description="Polar residues" evidence="1">
    <location>
        <begin position="37"/>
        <end position="46"/>
    </location>
</feature>
<name>A0A699LBW1_TANCI</name>